<feature type="compositionally biased region" description="Basic residues" evidence="1">
    <location>
        <begin position="464"/>
        <end position="476"/>
    </location>
</feature>
<gene>
    <name evidence="2" type="ORF">QR685DRAFT_575483</name>
</gene>
<feature type="compositionally biased region" description="Basic residues" evidence="1">
    <location>
        <begin position="306"/>
        <end position="316"/>
    </location>
</feature>
<feature type="region of interest" description="Disordered" evidence="1">
    <location>
        <begin position="304"/>
        <end position="342"/>
    </location>
</feature>
<evidence type="ECO:0000313" key="2">
    <source>
        <dbReference type="EMBL" id="KAL0466339.1"/>
    </source>
</evidence>
<feature type="region of interest" description="Disordered" evidence="1">
    <location>
        <begin position="362"/>
        <end position="486"/>
    </location>
</feature>
<dbReference type="Proteomes" id="UP001451303">
    <property type="component" value="Unassembled WGS sequence"/>
</dbReference>
<protein>
    <submittedName>
        <fullName evidence="2">Uncharacterized protein</fullName>
    </submittedName>
</protein>
<feature type="compositionally biased region" description="Polar residues" evidence="1">
    <location>
        <begin position="363"/>
        <end position="376"/>
    </location>
</feature>
<organism evidence="2 3">
    <name type="scientific">Neurospora intermedia</name>
    <dbReference type="NCBI Taxonomy" id="5142"/>
    <lineage>
        <taxon>Eukaryota</taxon>
        <taxon>Fungi</taxon>
        <taxon>Dikarya</taxon>
        <taxon>Ascomycota</taxon>
        <taxon>Pezizomycotina</taxon>
        <taxon>Sordariomycetes</taxon>
        <taxon>Sordariomycetidae</taxon>
        <taxon>Sordariales</taxon>
        <taxon>Sordariaceae</taxon>
        <taxon>Neurospora</taxon>
    </lineage>
</organism>
<sequence length="486" mass="54804">MVHITATEPALVWDHKTLSEFRHALKQEDPVIVSVDFENVDHLPGPGITQYQKMSELGVAVYDTRNRPSTSDRPYPTDGSNSRLESLAKLIVSEHIITEEFRDQTEETCEAPYHRRAHVDPGCAHHARPYHCRFVDSMFLTKADTMQLLGDIIKDLSTQSLTDQEKAAGITRNIKVIVWDSHCEESTLYHGGLDLATLCPSIELWNIQIWYPFRARFHEKPNSKNAKTKGEKAFGSLGALGTGLPLHNGCNDTVVQLIAFLRFMLMTEAEWVTWFDHKTDLAPISFGWVDPAIYQRNLAMAPVPKPRAKGRGKGKTYQRYGRDNWKREGQEQTTSWQPSQAEFNTFSNSTSRLLADDMANLNLEPSASTPSDSSGTGWPEGMEGFDDWSQSSKHSSGDNTSSGWPVDTDSPDHNIAFWGGEKSAQDDSVGRGWPSRADNDEEHEHSDVTVKALDSNHIDWSHQAPRRKKRGRKKPKTYVEDVEWAL</sequence>
<evidence type="ECO:0000256" key="1">
    <source>
        <dbReference type="SAM" id="MobiDB-lite"/>
    </source>
</evidence>
<evidence type="ECO:0000313" key="3">
    <source>
        <dbReference type="Proteomes" id="UP001451303"/>
    </source>
</evidence>
<comment type="caution">
    <text evidence="2">The sequence shown here is derived from an EMBL/GenBank/DDBJ whole genome shotgun (WGS) entry which is preliminary data.</text>
</comment>
<feature type="compositionally biased region" description="Basic and acidic residues" evidence="1">
    <location>
        <begin position="442"/>
        <end position="460"/>
    </location>
</feature>
<reference evidence="2 3" key="1">
    <citation type="submission" date="2023-09" db="EMBL/GenBank/DDBJ databases">
        <title>Multi-omics analysis of a traditional fermented food reveals byproduct-associated fungal strains for waste-to-food upcycling.</title>
        <authorList>
            <consortium name="Lawrence Berkeley National Laboratory"/>
            <person name="Rekdal V.M."/>
            <person name="Villalobos-Escobedo J.M."/>
            <person name="Rodriguez-Valeron N."/>
            <person name="Garcia M.O."/>
            <person name="Vasquez D.P."/>
            <person name="Damayanti I."/>
            <person name="Sorensen P.M."/>
            <person name="Baidoo E.E."/>
            <person name="De Carvalho A.C."/>
            <person name="Riley R."/>
            <person name="Lipzen A."/>
            <person name="He G."/>
            <person name="Yan M."/>
            <person name="Haridas S."/>
            <person name="Daum C."/>
            <person name="Yoshinaga Y."/>
            <person name="Ng V."/>
            <person name="Grigoriev I.V."/>
            <person name="Munk R."/>
            <person name="Nuraida L."/>
            <person name="Wijaya C.H."/>
            <person name="Morales P.-C."/>
            <person name="Keasling J.D."/>
        </authorList>
    </citation>
    <scope>NUCLEOTIDE SEQUENCE [LARGE SCALE GENOMIC DNA]</scope>
    <source>
        <strain evidence="2 3">FGSC 2613</strain>
    </source>
</reference>
<dbReference type="EMBL" id="JAVLET010000013">
    <property type="protein sequence ID" value="KAL0466339.1"/>
    <property type="molecule type" value="Genomic_DNA"/>
</dbReference>
<accession>A0ABR3D107</accession>
<proteinExistence type="predicted"/>
<name>A0ABR3D107_NEUIN</name>
<feature type="compositionally biased region" description="Polar residues" evidence="1">
    <location>
        <begin position="388"/>
        <end position="403"/>
    </location>
</feature>
<feature type="compositionally biased region" description="Polar residues" evidence="1">
    <location>
        <begin position="331"/>
        <end position="342"/>
    </location>
</feature>
<keyword evidence="3" id="KW-1185">Reference proteome</keyword>
<feature type="compositionally biased region" description="Basic and acidic residues" evidence="1">
    <location>
        <begin position="320"/>
        <end position="330"/>
    </location>
</feature>